<proteinExistence type="predicted"/>
<dbReference type="Proteomes" id="UP000789570">
    <property type="component" value="Unassembled WGS sequence"/>
</dbReference>
<protein>
    <submittedName>
        <fullName evidence="2">7375_t:CDS:1</fullName>
    </submittedName>
</protein>
<keyword evidence="3" id="KW-1185">Reference proteome</keyword>
<accession>A0A9N9NT20</accession>
<feature type="region of interest" description="Disordered" evidence="1">
    <location>
        <begin position="1"/>
        <end position="38"/>
    </location>
</feature>
<reference evidence="2" key="1">
    <citation type="submission" date="2021-06" db="EMBL/GenBank/DDBJ databases">
        <authorList>
            <person name="Kallberg Y."/>
            <person name="Tangrot J."/>
            <person name="Rosling A."/>
        </authorList>
    </citation>
    <scope>NUCLEOTIDE SEQUENCE</scope>
    <source>
        <strain evidence="2">UK204</strain>
    </source>
</reference>
<feature type="non-terminal residue" evidence="2">
    <location>
        <position position="1"/>
    </location>
</feature>
<gene>
    <name evidence="2" type="ORF">FCALED_LOCUS16528</name>
</gene>
<dbReference type="OrthoDB" id="10374977at2759"/>
<organism evidence="2 3">
    <name type="scientific">Funneliformis caledonium</name>
    <dbReference type="NCBI Taxonomy" id="1117310"/>
    <lineage>
        <taxon>Eukaryota</taxon>
        <taxon>Fungi</taxon>
        <taxon>Fungi incertae sedis</taxon>
        <taxon>Mucoromycota</taxon>
        <taxon>Glomeromycotina</taxon>
        <taxon>Glomeromycetes</taxon>
        <taxon>Glomerales</taxon>
        <taxon>Glomeraceae</taxon>
        <taxon>Funneliformis</taxon>
    </lineage>
</organism>
<sequence>MLQKSDKMLEEKVTKNTKLQEESEEKSKMLARSEEREKELNRQLYLERKPLPALPKKQNTFQKLGSRIKIKFQKLQHLMENKKHQAVCQIRTRSKATGKMIESDKACESCKEKFKNDELPKCSCRRLKTRYTCD</sequence>
<evidence type="ECO:0000313" key="2">
    <source>
        <dbReference type="EMBL" id="CAG8754714.1"/>
    </source>
</evidence>
<comment type="caution">
    <text evidence="2">The sequence shown here is derived from an EMBL/GenBank/DDBJ whole genome shotgun (WGS) entry which is preliminary data.</text>
</comment>
<dbReference type="AlphaFoldDB" id="A0A9N9NT20"/>
<name>A0A9N9NT20_9GLOM</name>
<evidence type="ECO:0000256" key="1">
    <source>
        <dbReference type="SAM" id="MobiDB-lite"/>
    </source>
</evidence>
<evidence type="ECO:0000313" key="3">
    <source>
        <dbReference type="Proteomes" id="UP000789570"/>
    </source>
</evidence>
<dbReference type="EMBL" id="CAJVPQ010019764">
    <property type="protein sequence ID" value="CAG8754714.1"/>
    <property type="molecule type" value="Genomic_DNA"/>
</dbReference>